<proteinExistence type="predicted"/>
<keyword evidence="3" id="KW-1185">Reference proteome</keyword>
<dbReference type="EMBL" id="MWZD01000013">
    <property type="protein sequence ID" value="PRI12157.1"/>
    <property type="molecule type" value="Genomic_DNA"/>
</dbReference>
<gene>
    <name evidence="2" type="ORF">B4915_03640</name>
</gene>
<evidence type="ECO:0000313" key="3">
    <source>
        <dbReference type="Proteomes" id="UP000238650"/>
    </source>
</evidence>
<feature type="compositionally biased region" description="Basic and acidic residues" evidence="1">
    <location>
        <begin position="141"/>
        <end position="155"/>
    </location>
</feature>
<reference evidence="2 3" key="1">
    <citation type="journal article" date="2017" name="New Microbes New Infect">
        <title>Genome sequence of 'Leucobacter massiliensis' sp. nov. isolated from human pharynx after travel to the 2014 Hajj.</title>
        <authorList>
            <person name="Leangapichart T."/>
            <person name="Gautret P."/>
            <person name="Nguyen T.T."/>
            <person name="Armstrong N."/>
            <person name="Rolain J.M."/>
        </authorList>
    </citation>
    <scope>NUCLEOTIDE SEQUENCE [LARGE SCALE GENOMIC DNA]</scope>
    <source>
        <strain evidence="2 3">122RC15</strain>
    </source>
</reference>
<organism evidence="2 3">
    <name type="scientific">Leucobacter massiliensis</name>
    <dbReference type="NCBI Taxonomy" id="1686285"/>
    <lineage>
        <taxon>Bacteria</taxon>
        <taxon>Bacillati</taxon>
        <taxon>Actinomycetota</taxon>
        <taxon>Actinomycetes</taxon>
        <taxon>Micrococcales</taxon>
        <taxon>Microbacteriaceae</taxon>
        <taxon>Leucobacter</taxon>
    </lineage>
</organism>
<dbReference type="AlphaFoldDB" id="A0A2S9QRD1"/>
<evidence type="ECO:0000256" key="1">
    <source>
        <dbReference type="SAM" id="MobiDB-lite"/>
    </source>
</evidence>
<accession>A0A2S9QRD1</accession>
<dbReference type="Proteomes" id="UP000238650">
    <property type="component" value="Unassembled WGS sequence"/>
</dbReference>
<comment type="caution">
    <text evidence="2">The sequence shown here is derived from an EMBL/GenBank/DDBJ whole genome shotgun (WGS) entry which is preliminary data.</text>
</comment>
<name>A0A2S9QRD1_9MICO</name>
<evidence type="ECO:0000313" key="2">
    <source>
        <dbReference type="EMBL" id="PRI12157.1"/>
    </source>
</evidence>
<dbReference type="RefSeq" id="WP_105804468.1">
    <property type="nucleotide sequence ID" value="NZ_MWZD01000013.1"/>
</dbReference>
<feature type="region of interest" description="Disordered" evidence="1">
    <location>
        <begin position="127"/>
        <end position="155"/>
    </location>
</feature>
<dbReference type="OrthoDB" id="4991532at2"/>
<protein>
    <submittedName>
        <fullName evidence="2">Uncharacterized protein</fullName>
    </submittedName>
</protein>
<sequence>MGDRRRRGAAQETRCGGAAALAGRVIRVCAAGIELRSAGGCAGPDGREPHSPARHDAGCAALGLPLHGLRRALRRWDGCGAAPLLEEALDDAIAEIGSAGERWSRELAEEAVAFAIWRRIPHALADGGLSQTERAASPEGDAARVQRERRGQIPS</sequence>